<proteinExistence type="predicted"/>
<name>A0ABP1KB08_9EUKA</name>
<keyword evidence="3" id="KW-1185">Reference proteome</keyword>
<organism evidence="2 3">
    <name type="scientific">Hexamita inflata</name>
    <dbReference type="NCBI Taxonomy" id="28002"/>
    <lineage>
        <taxon>Eukaryota</taxon>
        <taxon>Metamonada</taxon>
        <taxon>Diplomonadida</taxon>
        <taxon>Hexamitidae</taxon>
        <taxon>Hexamitinae</taxon>
        <taxon>Hexamita</taxon>
    </lineage>
</organism>
<evidence type="ECO:0000313" key="2">
    <source>
        <dbReference type="EMBL" id="CAL6057847.1"/>
    </source>
</evidence>
<gene>
    <name evidence="1" type="ORF">HINF_LOCUS15980</name>
    <name evidence="2" type="ORF">HINF_LOCUS47737</name>
</gene>
<dbReference type="EMBL" id="CAXDID020000039">
    <property type="protein sequence ID" value="CAL5998956.1"/>
    <property type="molecule type" value="Genomic_DNA"/>
</dbReference>
<accession>A0ABP1KB08</accession>
<dbReference type="EMBL" id="CAXDID020000216">
    <property type="protein sequence ID" value="CAL6057847.1"/>
    <property type="molecule type" value="Genomic_DNA"/>
</dbReference>
<protein>
    <submittedName>
        <fullName evidence="2">Hypothetical_protein</fullName>
    </submittedName>
</protein>
<evidence type="ECO:0000313" key="1">
    <source>
        <dbReference type="EMBL" id="CAL5998956.1"/>
    </source>
</evidence>
<sequence length="176" mass="20617">MRRVQSATQKVNDKLFIPMFPVAIPRDRDGLYSSCFTKPPPCYTDDKPQFHSKIITNDVIRKPNPYSLAFKQLKHEPLKASVQSTKVNIPNQNSTTHHVDVEDDLLKFKQRPRSAQTKQTKTEEWHAFKTPVIKTKQQEFLVERQFHFNHLVQQLEDVNGIKIRKAVHNFDTYGFK</sequence>
<comment type="caution">
    <text evidence="2">The sequence shown here is derived from an EMBL/GenBank/DDBJ whole genome shotgun (WGS) entry which is preliminary data.</text>
</comment>
<reference evidence="2 3" key="1">
    <citation type="submission" date="2024-07" db="EMBL/GenBank/DDBJ databases">
        <authorList>
            <person name="Akdeniz Z."/>
        </authorList>
    </citation>
    <scope>NUCLEOTIDE SEQUENCE [LARGE SCALE GENOMIC DNA]</scope>
</reference>
<evidence type="ECO:0000313" key="3">
    <source>
        <dbReference type="Proteomes" id="UP001642409"/>
    </source>
</evidence>
<dbReference type="Proteomes" id="UP001642409">
    <property type="component" value="Unassembled WGS sequence"/>
</dbReference>